<dbReference type="GO" id="GO:0050518">
    <property type="term" value="F:2-C-methyl-D-erythritol 4-phosphate cytidylyltransferase activity"/>
    <property type="evidence" value="ECO:0007669"/>
    <property type="project" value="UniProtKB-UniRule"/>
</dbReference>
<evidence type="ECO:0000313" key="4">
    <source>
        <dbReference type="EMBL" id="REH37612.1"/>
    </source>
</evidence>
<keyword evidence="2 3" id="KW-0548">Nucleotidyltransferase</keyword>
<dbReference type="InterPro" id="IPR029044">
    <property type="entry name" value="Nucleotide-diphossugar_trans"/>
</dbReference>
<dbReference type="SUPFAM" id="SSF53448">
    <property type="entry name" value="Nucleotide-diphospho-sugar transferases"/>
    <property type="match status" value="1"/>
</dbReference>
<dbReference type="FunFam" id="3.90.550.10:FF:000003">
    <property type="entry name" value="2-C-methyl-D-erythritol 4-phosphate cytidylyltransferase"/>
    <property type="match status" value="1"/>
</dbReference>
<dbReference type="RefSeq" id="WP_116208234.1">
    <property type="nucleotide sequence ID" value="NZ_QUNR01000003.1"/>
</dbReference>
<dbReference type="HAMAP" id="MF_00108">
    <property type="entry name" value="IspD"/>
    <property type="match status" value="1"/>
</dbReference>
<dbReference type="EMBL" id="QUNR01000003">
    <property type="protein sequence ID" value="REH37612.1"/>
    <property type="molecule type" value="Genomic_DNA"/>
</dbReference>
<dbReference type="OrthoDB" id="9806837at2"/>
<protein>
    <recommendedName>
        <fullName evidence="3">2-C-methyl-D-erythritol 4-phosphate cytidylyltransferase</fullName>
        <ecNumber evidence="3">2.7.7.60</ecNumber>
    </recommendedName>
    <alternativeName>
        <fullName evidence="3">4-diphosphocytidyl-2C-methyl-D-erythritol synthase</fullName>
    </alternativeName>
    <alternativeName>
        <fullName evidence="3">MEP cytidylyltransferase</fullName>
        <shortName evidence="3">MCT</shortName>
    </alternativeName>
</protein>
<feature type="site" description="Transition state stabilizer" evidence="3">
    <location>
        <position position="16"/>
    </location>
</feature>
<evidence type="ECO:0000256" key="1">
    <source>
        <dbReference type="ARBA" id="ARBA00022679"/>
    </source>
</evidence>
<dbReference type="UniPathway" id="UPA00056">
    <property type="reaction ID" value="UER00093"/>
</dbReference>
<evidence type="ECO:0000256" key="3">
    <source>
        <dbReference type="HAMAP-Rule" id="MF_00108"/>
    </source>
</evidence>
<comment type="caution">
    <text evidence="4">The sequence shown here is derived from an EMBL/GenBank/DDBJ whole genome shotgun (WGS) entry which is preliminary data.</text>
</comment>
<dbReference type="InterPro" id="IPR050088">
    <property type="entry name" value="IspD/TarI_cytidylyltransf_bact"/>
</dbReference>
<feature type="site" description="Positions MEP for the nucleophilic attack" evidence="3">
    <location>
        <position position="161"/>
    </location>
</feature>
<comment type="catalytic activity">
    <reaction evidence="3">
        <text>2-C-methyl-D-erythritol 4-phosphate + CTP + H(+) = 4-CDP-2-C-methyl-D-erythritol + diphosphate</text>
        <dbReference type="Rhea" id="RHEA:13429"/>
        <dbReference type="ChEBI" id="CHEBI:15378"/>
        <dbReference type="ChEBI" id="CHEBI:33019"/>
        <dbReference type="ChEBI" id="CHEBI:37563"/>
        <dbReference type="ChEBI" id="CHEBI:57823"/>
        <dbReference type="ChEBI" id="CHEBI:58262"/>
        <dbReference type="EC" id="2.7.7.60"/>
    </reaction>
</comment>
<keyword evidence="3" id="KW-0414">Isoprene biosynthesis</keyword>
<dbReference type="Pfam" id="PF01128">
    <property type="entry name" value="IspD"/>
    <property type="match status" value="1"/>
</dbReference>
<evidence type="ECO:0000313" key="5">
    <source>
        <dbReference type="Proteomes" id="UP000256774"/>
    </source>
</evidence>
<gene>
    <name evidence="3" type="primary">ispD</name>
    <name evidence="4" type="ORF">DFR26_1388</name>
</gene>
<sequence length="241" mass="25821">MSACFAVLPAAGSGSRFGAQHAKQYALLDGQTVMAHTVQRLLSVPEITDIAVVLAAHDQLAERVIAGLPVCRVIGGAERMDSVLAGLLALTDAHDDDWVLVHDIARPLVRPDDIRRLLTACADDPVGGLLAHAVRDTIKRTQPVAQGQVADSRCVAQTIPRDELMHALTPQLFRYGLLRDALLAARADGVVVTDEAAAMERLGHSPRLVTGARDNLKITYADDLALAEFYLAQQRAQGVCP</sequence>
<dbReference type="Gene3D" id="3.90.550.10">
    <property type="entry name" value="Spore Coat Polysaccharide Biosynthesis Protein SpsA, Chain A"/>
    <property type="match status" value="1"/>
</dbReference>
<comment type="function">
    <text evidence="3">Catalyzes the formation of 4-diphosphocytidyl-2-C-methyl-D-erythritol from CTP and 2-C-methyl-D-erythritol 4-phosphate (MEP).</text>
</comment>
<keyword evidence="5" id="KW-1185">Reference proteome</keyword>
<dbReference type="AlphaFoldDB" id="A0A3E0H590"/>
<proteinExistence type="inferred from homology"/>
<dbReference type="InterPro" id="IPR034683">
    <property type="entry name" value="IspD/TarI"/>
</dbReference>
<dbReference type="PANTHER" id="PTHR32125">
    <property type="entry name" value="2-C-METHYL-D-ERYTHRITOL 4-PHOSPHATE CYTIDYLYLTRANSFERASE, CHLOROPLASTIC"/>
    <property type="match status" value="1"/>
</dbReference>
<comment type="similarity">
    <text evidence="3">Belongs to the IspD/TarI cytidylyltransferase family. IspD subfamily.</text>
</comment>
<organism evidence="4 5">
    <name type="scientific">Paraperlucidibaca baekdonensis</name>
    <dbReference type="NCBI Taxonomy" id="748120"/>
    <lineage>
        <taxon>Bacteria</taxon>
        <taxon>Pseudomonadati</taxon>
        <taxon>Pseudomonadota</taxon>
        <taxon>Gammaproteobacteria</taxon>
        <taxon>Moraxellales</taxon>
        <taxon>Moraxellaceae</taxon>
        <taxon>Paraperlucidibaca</taxon>
    </lineage>
</organism>
<feature type="site" description="Positions MEP for the nucleophilic attack" evidence="3">
    <location>
        <position position="217"/>
    </location>
</feature>
<dbReference type="Proteomes" id="UP000256774">
    <property type="component" value="Unassembled WGS sequence"/>
</dbReference>
<dbReference type="EC" id="2.7.7.60" evidence="3"/>
<accession>A0A3E0H590</accession>
<feature type="site" description="Transition state stabilizer" evidence="3">
    <location>
        <position position="23"/>
    </location>
</feature>
<reference evidence="4 5" key="1">
    <citation type="submission" date="2018-08" db="EMBL/GenBank/DDBJ databases">
        <title>Genomic Encyclopedia of Type Strains, Phase IV (KMG-IV): sequencing the most valuable type-strain genomes for metagenomic binning, comparative biology and taxonomic classification.</title>
        <authorList>
            <person name="Goeker M."/>
        </authorList>
    </citation>
    <scope>NUCLEOTIDE SEQUENCE [LARGE SCALE GENOMIC DNA]</scope>
    <source>
        <strain evidence="4 5">DSM 26022</strain>
    </source>
</reference>
<evidence type="ECO:0000256" key="2">
    <source>
        <dbReference type="ARBA" id="ARBA00022695"/>
    </source>
</evidence>
<keyword evidence="1 3" id="KW-0808">Transferase</keyword>
<name>A0A3E0H590_9GAMM</name>
<dbReference type="CDD" id="cd02516">
    <property type="entry name" value="CDP-ME_synthetase"/>
    <property type="match status" value="1"/>
</dbReference>
<comment type="pathway">
    <text evidence="3">Isoprenoid biosynthesis; isopentenyl diphosphate biosynthesis via DXP pathway; isopentenyl diphosphate from 1-deoxy-D-xylulose 5-phosphate: step 2/6.</text>
</comment>
<dbReference type="NCBIfam" id="TIGR00453">
    <property type="entry name" value="ispD"/>
    <property type="match status" value="1"/>
</dbReference>
<dbReference type="GO" id="GO:0019288">
    <property type="term" value="P:isopentenyl diphosphate biosynthetic process, methylerythritol 4-phosphate pathway"/>
    <property type="evidence" value="ECO:0007669"/>
    <property type="project" value="UniProtKB-UniRule"/>
</dbReference>
<dbReference type="InterPro" id="IPR001228">
    <property type="entry name" value="IspD"/>
</dbReference>
<dbReference type="PANTHER" id="PTHR32125:SF4">
    <property type="entry name" value="2-C-METHYL-D-ERYTHRITOL 4-PHOSPHATE CYTIDYLYLTRANSFERASE, CHLOROPLASTIC"/>
    <property type="match status" value="1"/>
</dbReference>